<keyword evidence="2" id="KW-0175">Coiled coil</keyword>
<reference evidence="6 7" key="1">
    <citation type="submission" date="2023-12" db="EMBL/GenBank/DDBJ databases">
        <title>Novel species of the genus Arcicella isolated from rivers.</title>
        <authorList>
            <person name="Lu H."/>
        </authorList>
    </citation>
    <scope>NUCLEOTIDE SEQUENCE [LARGE SCALE GENOMIC DNA]</scope>
    <source>
        <strain evidence="6 7">LMG 21963</strain>
    </source>
</reference>
<evidence type="ECO:0000256" key="3">
    <source>
        <dbReference type="SAM" id="MobiDB-lite"/>
    </source>
</evidence>
<dbReference type="PANTHER" id="PTHR37813">
    <property type="entry name" value="FELS-2 PROPHAGE PROTEIN"/>
    <property type="match status" value="1"/>
</dbReference>
<feature type="coiled-coil region" evidence="2">
    <location>
        <begin position="650"/>
        <end position="677"/>
    </location>
</feature>
<dbReference type="Pfam" id="PF10145">
    <property type="entry name" value="PhageMin_Tail"/>
    <property type="match status" value="1"/>
</dbReference>
<evidence type="ECO:0000256" key="2">
    <source>
        <dbReference type="SAM" id="Coils"/>
    </source>
</evidence>
<gene>
    <name evidence="6" type="ORF">VB264_05135</name>
</gene>
<organism evidence="6 7">
    <name type="scientific">Arcicella aquatica</name>
    <dbReference type="NCBI Taxonomy" id="217141"/>
    <lineage>
        <taxon>Bacteria</taxon>
        <taxon>Pseudomonadati</taxon>
        <taxon>Bacteroidota</taxon>
        <taxon>Cytophagia</taxon>
        <taxon>Cytophagales</taxon>
        <taxon>Flectobacillaceae</taxon>
        <taxon>Arcicella</taxon>
    </lineage>
</organism>
<feature type="compositionally biased region" description="Basic and acidic residues" evidence="3">
    <location>
        <begin position="1166"/>
        <end position="1176"/>
    </location>
</feature>
<accession>A0ABU5QJC1</accession>
<dbReference type="InterPro" id="IPR010090">
    <property type="entry name" value="Phage_tape_meas"/>
</dbReference>
<dbReference type="RefSeq" id="WP_323247349.1">
    <property type="nucleotide sequence ID" value="NZ_JAYFUL010000006.1"/>
</dbReference>
<evidence type="ECO:0000313" key="7">
    <source>
        <dbReference type="Proteomes" id="UP001304671"/>
    </source>
</evidence>
<sequence length="1293" mass="141589">MNLVEESTIVFRLNGQPFVSELSKIESSLQEARDKMALLEKGTKEWTDARRDVKDLEAALETARQQMDVTQLTVKQLTALQGDLVRVMKDSVVGSDEYNAAAHRLAEINPILAEVRQDMRGIGNEAESQKGIWEQFKEDFTRAFSVMSVFEAGKAIYDFVSDSVREFKTFQSSAADLSAVTGLVGDELKYLTDQAKETGPEFGMLGSDMLEAYKMMASAKPELLEQKELLAATTNEAIKLAQASKMELGPATDALASSLNQFGEPASSASRFINVMAAGAKEGSAEIEEMAGALKNSGTVAAASKVSFEQTNAVLQSLSTISLKGGEAGNQLKNVLLTLSAGSKETNPQIVGLDKAIENLGKKQMSTAEIAKMFGKENVVAAQHIVTHGKEITELTKKLTGTTEAYTQAAKNTSTLDFQSKQATATMATLKTEIGAGLEPILVKITAGFITFVNVIRAVPEFISENKTMILALGAAILAFNGQLIIATATSLAYAAVEKARAIATQSVTIAQTALNTVMSANPIGAVIAVIAILVGAFATWYEKSDAVKASVAGLWNTIKTLIAVVSDAFKAFTTFDFGKLSDIFKTGATKIGNSFNEGYNGKMNELRKENDANNKKANDKTATDAKANAKKIAENEQSEHKATLTAKEKAAVKHRADELAKAKEKAKKEKEDGIAQDKQMLAEIKKMDIDSIKEENARNIAKLKLQTQQEIEKIATSKANQSTKAAWEQALNDKLSRDIAELEKKARDEKIADEKKAALEIEKDQDQKRQTRIKNSFDAEKAINEYELITAKNNQDEIQRLKLQRLDIEKRETLQKLQTELDAEKKALKEAYDAEVAKAAASGKDTTELHRQYRTNQMSLDEKYLAQSSLATAQYQQAKTKELEEHNKLRDENNKKFFSGLKGLMDGDYKGFIDGLSAKLGADKKNLSERTSKFMDHTDKVADYANEGFDFLRKLNDLKLQKDVNNLTKEKNEQLKAWEEKYNKGLITKDQFEAKTDELNKQYAAKEQQLRKEAFEKQKKMDIAQALINGAQAIIKSLAMFGWPFGLIAAAAAGVMTGVQVASISSRTFAQKGAVIKNAGVAQGPRHGSKYGESGISLVDRSSGHEIGEMEGGEPIMILSRNTYQNNKPVVDKLLDSSLHKNGAPIYREGGLMFSDGGSFDERMQERIREKREEERQDSEEQQQREEIQDNAAVTAGDGNSPAYNSGLGDTSAQESAIAENTKLQEDIRKNGADAVQELKDVNVAERAILDVVKALRDDINRLLGSINNNTANTAKSTKDMGALVAFTARFK</sequence>
<feature type="coiled-coil region" evidence="2">
    <location>
        <begin position="962"/>
        <end position="1010"/>
    </location>
</feature>
<dbReference type="PANTHER" id="PTHR37813:SF1">
    <property type="entry name" value="FELS-2 PROPHAGE PROTEIN"/>
    <property type="match status" value="1"/>
</dbReference>
<name>A0ABU5QJC1_9BACT</name>
<dbReference type="NCBIfam" id="TIGR01760">
    <property type="entry name" value="tape_meas_TP901"/>
    <property type="match status" value="1"/>
</dbReference>
<feature type="coiled-coil region" evidence="2">
    <location>
        <begin position="597"/>
        <end position="624"/>
    </location>
</feature>
<keyword evidence="4" id="KW-0812">Transmembrane</keyword>
<feature type="transmembrane region" description="Helical" evidence="4">
    <location>
        <begin position="469"/>
        <end position="497"/>
    </location>
</feature>
<dbReference type="EMBL" id="JAYFUL010000006">
    <property type="protein sequence ID" value="MEA5257160.1"/>
    <property type="molecule type" value="Genomic_DNA"/>
</dbReference>
<feature type="domain" description="Phage tail tape measure protein" evidence="5">
    <location>
        <begin position="193"/>
        <end position="411"/>
    </location>
</feature>
<evidence type="ECO:0000256" key="1">
    <source>
        <dbReference type="ARBA" id="ARBA00022612"/>
    </source>
</evidence>
<keyword evidence="4" id="KW-1133">Transmembrane helix</keyword>
<proteinExistence type="predicted"/>
<feature type="coiled-coil region" evidence="2">
    <location>
        <begin position="792"/>
        <end position="835"/>
    </location>
</feature>
<feature type="compositionally biased region" description="Polar residues" evidence="3">
    <location>
        <begin position="1203"/>
        <end position="1216"/>
    </location>
</feature>
<protein>
    <submittedName>
        <fullName evidence="6">Phage tail tape measure protein</fullName>
    </submittedName>
</protein>
<feature type="region of interest" description="Disordered" evidence="3">
    <location>
        <begin position="1166"/>
        <end position="1217"/>
    </location>
</feature>
<keyword evidence="7" id="KW-1185">Reference proteome</keyword>
<feature type="coiled-coil region" evidence="2">
    <location>
        <begin position="726"/>
        <end position="753"/>
    </location>
</feature>
<evidence type="ECO:0000259" key="5">
    <source>
        <dbReference type="Pfam" id="PF10145"/>
    </source>
</evidence>
<dbReference type="Proteomes" id="UP001304671">
    <property type="component" value="Unassembled WGS sequence"/>
</dbReference>
<evidence type="ECO:0000256" key="4">
    <source>
        <dbReference type="SAM" id="Phobius"/>
    </source>
</evidence>
<evidence type="ECO:0000313" key="6">
    <source>
        <dbReference type="EMBL" id="MEA5257160.1"/>
    </source>
</evidence>
<feature type="transmembrane region" description="Helical" evidence="4">
    <location>
        <begin position="518"/>
        <end position="542"/>
    </location>
</feature>
<feature type="coiled-coil region" evidence="2">
    <location>
        <begin position="22"/>
        <end position="80"/>
    </location>
</feature>
<keyword evidence="1" id="KW-1188">Viral release from host cell</keyword>
<comment type="caution">
    <text evidence="6">The sequence shown here is derived from an EMBL/GenBank/DDBJ whole genome shotgun (WGS) entry which is preliminary data.</text>
</comment>
<keyword evidence="4" id="KW-0472">Membrane</keyword>